<gene>
    <name evidence="1" type="ORF">ACFPXP_06960</name>
</gene>
<dbReference type="PROSITE" id="PS51365">
    <property type="entry name" value="RENAL_DIPEPTIDASE_2"/>
    <property type="match status" value="1"/>
</dbReference>
<accession>A0ABW1IMA2</accession>
<dbReference type="CDD" id="cd01301">
    <property type="entry name" value="rDP_like"/>
    <property type="match status" value="1"/>
</dbReference>
<dbReference type="Gene3D" id="3.20.20.140">
    <property type="entry name" value="Metal-dependent hydrolases"/>
    <property type="match status" value="1"/>
</dbReference>
<name>A0ABW1IMA2_9BACL</name>
<dbReference type="Pfam" id="PF01244">
    <property type="entry name" value="Peptidase_M19"/>
    <property type="match status" value="1"/>
</dbReference>
<dbReference type="EMBL" id="JBHSQV010000036">
    <property type="protein sequence ID" value="MFC5986171.1"/>
    <property type="molecule type" value="Genomic_DNA"/>
</dbReference>
<dbReference type="SUPFAM" id="SSF51556">
    <property type="entry name" value="Metallo-dependent hydrolases"/>
    <property type="match status" value="1"/>
</dbReference>
<comment type="caution">
    <text evidence="1">The sequence shown here is derived from an EMBL/GenBank/DDBJ whole genome shotgun (WGS) entry which is preliminary data.</text>
</comment>
<dbReference type="PANTHER" id="PTHR10443:SF12">
    <property type="entry name" value="DIPEPTIDASE"/>
    <property type="match status" value="1"/>
</dbReference>
<evidence type="ECO:0000313" key="2">
    <source>
        <dbReference type="Proteomes" id="UP001596250"/>
    </source>
</evidence>
<sequence>MKVFDLHCDVLTKLYSDTTIHFQDGKRLDVTYDRMKGADNYIQCFAIYLPERISRPDVRHWLHYIQVFHEKILSFPDLVQIRSKTDLIHCVHHGKLGAILTIEGMDALGGQLELVRAFYELGVRCAGITWNYGNWAADGILEPRGGGLTRKGKQFVELCNELGIVIDVSHLSVKGFWDVCEVSDQPFIASHSNVKSVCGHPRNLSDDQIKEIIRRNGRIGLNFVPFFISRKQASMHDLLHHIDYICALGGSRVIGFGSDFDGIEEWTYGLEHAGKYQDWAELLTHHYGSSLAEQWLWRSMYDFFLQHLPDE</sequence>
<reference evidence="2" key="1">
    <citation type="journal article" date="2019" name="Int. J. Syst. Evol. Microbiol.">
        <title>The Global Catalogue of Microorganisms (GCM) 10K type strain sequencing project: providing services to taxonomists for standard genome sequencing and annotation.</title>
        <authorList>
            <consortium name="The Broad Institute Genomics Platform"/>
            <consortium name="The Broad Institute Genome Sequencing Center for Infectious Disease"/>
            <person name="Wu L."/>
            <person name="Ma J."/>
        </authorList>
    </citation>
    <scope>NUCLEOTIDE SEQUENCE [LARGE SCALE GENOMIC DNA]</scope>
    <source>
        <strain evidence="2">CCM 8749</strain>
    </source>
</reference>
<proteinExistence type="predicted"/>
<dbReference type="Proteomes" id="UP001596250">
    <property type="component" value="Unassembled WGS sequence"/>
</dbReference>
<keyword evidence="2" id="KW-1185">Reference proteome</keyword>
<protein>
    <submittedName>
        <fullName evidence="1">Dipeptidase</fullName>
    </submittedName>
</protein>
<dbReference type="InterPro" id="IPR032466">
    <property type="entry name" value="Metal_Hydrolase"/>
</dbReference>
<organism evidence="1 2">
    <name type="scientific">Marinicrinis lubricantis</name>
    <dbReference type="NCBI Taxonomy" id="2086470"/>
    <lineage>
        <taxon>Bacteria</taxon>
        <taxon>Bacillati</taxon>
        <taxon>Bacillota</taxon>
        <taxon>Bacilli</taxon>
        <taxon>Bacillales</taxon>
        <taxon>Paenibacillaceae</taxon>
    </lineage>
</organism>
<evidence type="ECO:0000313" key="1">
    <source>
        <dbReference type="EMBL" id="MFC5986171.1"/>
    </source>
</evidence>
<dbReference type="RefSeq" id="WP_379893503.1">
    <property type="nucleotide sequence ID" value="NZ_CBCSCT010000001.1"/>
</dbReference>
<dbReference type="InterPro" id="IPR008257">
    <property type="entry name" value="Pept_M19"/>
</dbReference>
<dbReference type="PANTHER" id="PTHR10443">
    <property type="entry name" value="MICROSOMAL DIPEPTIDASE"/>
    <property type="match status" value="1"/>
</dbReference>